<proteinExistence type="predicted"/>
<keyword evidence="1" id="KW-0812">Transmembrane</keyword>
<protein>
    <submittedName>
        <fullName evidence="3">Uncharacterized protein</fullName>
    </submittedName>
</protein>
<evidence type="ECO:0000256" key="1">
    <source>
        <dbReference type="SAM" id="Phobius"/>
    </source>
</evidence>
<evidence type="ECO:0000256" key="2">
    <source>
        <dbReference type="SAM" id="SignalP"/>
    </source>
</evidence>
<dbReference type="AlphaFoldDB" id="A0A7S2JTT4"/>
<dbReference type="EMBL" id="HBGY01000898">
    <property type="protein sequence ID" value="CAD9555666.1"/>
    <property type="molecule type" value="Transcribed_RNA"/>
</dbReference>
<keyword evidence="2" id="KW-0732">Signal</keyword>
<name>A0A7S2JTT4_9STRA</name>
<keyword evidence="1" id="KW-0472">Membrane</keyword>
<feature type="transmembrane region" description="Helical" evidence="1">
    <location>
        <begin position="200"/>
        <end position="223"/>
    </location>
</feature>
<gene>
    <name evidence="3" type="ORF">LDAN0321_LOCUS586</name>
</gene>
<evidence type="ECO:0000313" key="3">
    <source>
        <dbReference type="EMBL" id="CAD9555666.1"/>
    </source>
</evidence>
<sequence length="232" mass="25859">MMTVVAMIRLILLSLFTSLCSGESRRLHTIHFAPFEAKLLPTSTGLSKSAIDLTKSAVLFRLDKGLRYFHDGLCSGEQGSRCHVIEDIVLDVEEYFWYMGNQSDISDDNDDYIEEPGSQPHRRLRVENVPVTPCDGCPDYSIMKFSALHASPFETLWGVTSIHFGTNLISVTLPDAFSASRTEEPNKEYLPSTNNSGTNIIYIFTAACSATFVLLLSIFTFSITAEIQAKRI</sequence>
<feature type="signal peptide" evidence="2">
    <location>
        <begin position="1"/>
        <end position="22"/>
    </location>
</feature>
<organism evidence="3">
    <name type="scientific">Leptocylindrus danicus</name>
    <dbReference type="NCBI Taxonomy" id="163516"/>
    <lineage>
        <taxon>Eukaryota</taxon>
        <taxon>Sar</taxon>
        <taxon>Stramenopiles</taxon>
        <taxon>Ochrophyta</taxon>
        <taxon>Bacillariophyta</taxon>
        <taxon>Coscinodiscophyceae</taxon>
        <taxon>Chaetocerotophycidae</taxon>
        <taxon>Leptocylindrales</taxon>
        <taxon>Leptocylindraceae</taxon>
        <taxon>Leptocylindrus</taxon>
    </lineage>
</organism>
<keyword evidence="1" id="KW-1133">Transmembrane helix</keyword>
<reference evidence="3" key="1">
    <citation type="submission" date="2021-01" db="EMBL/GenBank/DDBJ databases">
        <authorList>
            <person name="Corre E."/>
            <person name="Pelletier E."/>
            <person name="Niang G."/>
            <person name="Scheremetjew M."/>
            <person name="Finn R."/>
            <person name="Kale V."/>
            <person name="Holt S."/>
            <person name="Cochrane G."/>
            <person name="Meng A."/>
            <person name="Brown T."/>
            <person name="Cohen L."/>
        </authorList>
    </citation>
    <scope>NUCLEOTIDE SEQUENCE</scope>
    <source>
        <strain evidence="3">B650</strain>
    </source>
</reference>
<accession>A0A7S2JTT4</accession>
<feature type="chain" id="PRO_5030806339" evidence="2">
    <location>
        <begin position="23"/>
        <end position="232"/>
    </location>
</feature>